<keyword evidence="2" id="KW-1185">Reference proteome</keyword>
<name>A0ACC1CJ36_9NEOP</name>
<proteinExistence type="predicted"/>
<organism evidence="1 2">
    <name type="scientific">Dendrolimus kikuchii</name>
    <dbReference type="NCBI Taxonomy" id="765133"/>
    <lineage>
        <taxon>Eukaryota</taxon>
        <taxon>Metazoa</taxon>
        <taxon>Ecdysozoa</taxon>
        <taxon>Arthropoda</taxon>
        <taxon>Hexapoda</taxon>
        <taxon>Insecta</taxon>
        <taxon>Pterygota</taxon>
        <taxon>Neoptera</taxon>
        <taxon>Endopterygota</taxon>
        <taxon>Lepidoptera</taxon>
        <taxon>Glossata</taxon>
        <taxon>Ditrysia</taxon>
        <taxon>Bombycoidea</taxon>
        <taxon>Lasiocampidae</taxon>
        <taxon>Dendrolimus</taxon>
    </lineage>
</organism>
<reference evidence="1 2" key="1">
    <citation type="journal article" date="2021" name="Front. Genet.">
        <title>Chromosome-Level Genome Assembly Reveals Significant Gene Expansion in the Toll and IMD Signaling Pathways of Dendrolimus kikuchii.</title>
        <authorList>
            <person name="Zhou J."/>
            <person name="Wu P."/>
            <person name="Xiong Z."/>
            <person name="Liu N."/>
            <person name="Zhao N."/>
            <person name="Ji M."/>
            <person name="Qiu Y."/>
            <person name="Yang B."/>
        </authorList>
    </citation>
    <scope>NUCLEOTIDE SEQUENCE [LARGE SCALE GENOMIC DNA]</scope>
    <source>
        <strain evidence="1">Ann1</strain>
    </source>
</reference>
<comment type="caution">
    <text evidence="1">The sequence shown here is derived from an EMBL/GenBank/DDBJ whole genome shotgun (WGS) entry which is preliminary data.</text>
</comment>
<dbReference type="Proteomes" id="UP000824533">
    <property type="component" value="Linkage Group LG24"/>
</dbReference>
<evidence type="ECO:0000313" key="1">
    <source>
        <dbReference type="EMBL" id="KAJ0171550.1"/>
    </source>
</evidence>
<evidence type="ECO:0000313" key="2">
    <source>
        <dbReference type="Proteomes" id="UP000824533"/>
    </source>
</evidence>
<accession>A0ACC1CJ36</accession>
<gene>
    <name evidence="1" type="ORF">K1T71_013100</name>
</gene>
<sequence length="392" mass="44750">MFDYKYLSNDHLAGLKKYKYSAIDTSPLSNYVMHPTWNTITKIVPKWIAPNVITFAGFLCMVITVLFLTLYDYEFYGAGGRPETDYKGLYEIPNWLYTTCGVLIFLAYNLDGIDGKQARRIGISGPLGELFDHGLDSYIVFLIPFAVISIFGRDPEYSVSCFRGFLVVVSVVVNFYVSHCEKYNTGTLYLPWGYDVSMWVSSILFIAAGYNGPEVFKVRLLRGATFIQIFETVIHLVGLLTTLPVSIYNVYLYYNTNKGPKYSILASIRPIWSLLLVTVLTIVWALKSENNIIDYDPRMFIFLYGTFFSNIASRLIISEMTQQKCEVVCWMFWPLLAGVITSLYQPSLERSVLYTLSACAFLAHIHYGVCVVRQICNYLNISCFTVPKDKRK</sequence>
<dbReference type="EMBL" id="CM034410">
    <property type="protein sequence ID" value="KAJ0171550.1"/>
    <property type="molecule type" value="Genomic_DNA"/>
</dbReference>
<protein>
    <submittedName>
        <fullName evidence="1">Uncharacterized protein</fullName>
    </submittedName>
</protein>